<feature type="domain" description="HTH araC/xylS-type" evidence="15">
    <location>
        <begin position="1248"/>
        <end position="1347"/>
    </location>
</feature>
<dbReference type="Pfam" id="PF07494">
    <property type="entry name" value="Reg_prop"/>
    <property type="match status" value="5"/>
</dbReference>
<keyword evidence="13" id="KW-0812">Transmembrane</keyword>
<dbReference type="Gene3D" id="3.40.50.2300">
    <property type="match status" value="1"/>
</dbReference>
<comment type="caution">
    <text evidence="18">The sequence shown here is derived from an EMBL/GenBank/DDBJ whole genome shotgun (WGS) entry which is preliminary data.</text>
</comment>
<dbReference type="FunFam" id="3.30.565.10:FF:000037">
    <property type="entry name" value="Hybrid sensor histidine kinase/response regulator"/>
    <property type="match status" value="1"/>
</dbReference>
<dbReference type="InterPro" id="IPR018060">
    <property type="entry name" value="HTH_AraC"/>
</dbReference>
<dbReference type="GO" id="GO:0005524">
    <property type="term" value="F:ATP binding"/>
    <property type="evidence" value="ECO:0007669"/>
    <property type="project" value="UniProtKB-KW"/>
</dbReference>
<keyword evidence="10" id="KW-0238">DNA-binding</keyword>
<dbReference type="PANTHER" id="PTHR43547">
    <property type="entry name" value="TWO-COMPONENT HISTIDINE KINASE"/>
    <property type="match status" value="1"/>
</dbReference>
<keyword evidence="9" id="KW-0805">Transcription regulation</keyword>
<evidence type="ECO:0000259" key="15">
    <source>
        <dbReference type="PROSITE" id="PS01124"/>
    </source>
</evidence>
<feature type="modified residue" description="4-aspartylphosphate" evidence="12">
    <location>
        <position position="1149"/>
    </location>
</feature>
<evidence type="ECO:0000256" key="14">
    <source>
        <dbReference type="SAM" id="SignalP"/>
    </source>
</evidence>
<dbReference type="GO" id="GO:0000155">
    <property type="term" value="F:phosphorelay sensor kinase activity"/>
    <property type="evidence" value="ECO:0007669"/>
    <property type="project" value="InterPro"/>
</dbReference>
<keyword evidence="13" id="KW-0472">Membrane</keyword>
<dbReference type="InterPro" id="IPR018062">
    <property type="entry name" value="HTH_AraC-typ_CS"/>
</dbReference>
<dbReference type="EMBL" id="JAGTAR010000050">
    <property type="protein sequence ID" value="MBR8538119.1"/>
    <property type="molecule type" value="Genomic_DNA"/>
</dbReference>
<proteinExistence type="predicted"/>
<dbReference type="SUPFAM" id="SSF52172">
    <property type="entry name" value="CheY-like"/>
    <property type="match status" value="1"/>
</dbReference>
<dbReference type="SUPFAM" id="SSF63829">
    <property type="entry name" value="Calcium-dependent phosphotriesterase"/>
    <property type="match status" value="3"/>
</dbReference>
<evidence type="ECO:0000256" key="3">
    <source>
        <dbReference type="ARBA" id="ARBA00022553"/>
    </source>
</evidence>
<keyword evidence="7" id="KW-0067">ATP-binding</keyword>
<dbReference type="InterPro" id="IPR036097">
    <property type="entry name" value="HisK_dim/P_sf"/>
</dbReference>
<comment type="catalytic activity">
    <reaction evidence="1">
        <text>ATP + protein L-histidine = ADP + protein N-phospho-L-histidine.</text>
        <dbReference type="EC" id="2.7.13.3"/>
    </reaction>
</comment>
<dbReference type="InterPro" id="IPR011006">
    <property type="entry name" value="CheY-like_superfamily"/>
</dbReference>
<dbReference type="PROSITE" id="PS01124">
    <property type="entry name" value="HTH_ARAC_FAMILY_2"/>
    <property type="match status" value="1"/>
</dbReference>
<dbReference type="InterPro" id="IPR015943">
    <property type="entry name" value="WD40/YVTN_repeat-like_dom_sf"/>
</dbReference>
<dbReference type="CDD" id="cd00075">
    <property type="entry name" value="HATPase"/>
    <property type="match status" value="1"/>
</dbReference>
<evidence type="ECO:0000313" key="18">
    <source>
        <dbReference type="EMBL" id="MBR8538119.1"/>
    </source>
</evidence>
<evidence type="ECO:0000256" key="13">
    <source>
        <dbReference type="SAM" id="Phobius"/>
    </source>
</evidence>
<dbReference type="RefSeq" id="WP_212193143.1">
    <property type="nucleotide sequence ID" value="NZ_JAGTAR010000050.1"/>
</dbReference>
<dbReference type="Gene3D" id="3.30.565.10">
    <property type="entry name" value="Histidine kinase-like ATPase, C-terminal domain"/>
    <property type="match status" value="1"/>
</dbReference>
<keyword evidence="13" id="KW-1133">Transmembrane helix</keyword>
<dbReference type="Pfam" id="PF07495">
    <property type="entry name" value="Y_Y_Y"/>
    <property type="match status" value="1"/>
</dbReference>
<evidence type="ECO:0000256" key="7">
    <source>
        <dbReference type="ARBA" id="ARBA00022840"/>
    </source>
</evidence>
<keyword evidence="5" id="KW-0547">Nucleotide-binding</keyword>
<dbReference type="SMART" id="SM00387">
    <property type="entry name" value="HATPase_c"/>
    <property type="match status" value="1"/>
</dbReference>
<dbReference type="SMART" id="SM00342">
    <property type="entry name" value="HTH_ARAC"/>
    <property type="match status" value="1"/>
</dbReference>
<evidence type="ECO:0000259" key="16">
    <source>
        <dbReference type="PROSITE" id="PS50109"/>
    </source>
</evidence>
<dbReference type="InterPro" id="IPR011123">
    <property type="entry name" value="Y_Y_Y"/>
</dbReference>
<dbReference type="CDD" id="cd00082">
    <property type="entry name" value="HisKA"/>
    <property type="match status" value="1"/>
</dbReference>
<evidence type="ECO:0000313" key="19">
    <source>
        <dbReference type="Proteomes" id="UP000679220"/>
    </source>
</evidence>
<dbReference type="Pfam" id="PF12833">
    <property type="entry name" value="HTH_18"/>
    <property type="match status" value="1"/>
</dbReference>
<dbReference type="PROSITE" id="PS00041">
    <property type="entry name" value="HTH_ARAC_FAMILY_1"/>
    <property type="match status" value="1"/>
</dbReference>
<feature type="chain" id="PRO_5037188791" description="histidine kinase" evidence="14">
    <location>
        <begin position="22"/>
        <end position="1351"/>
    </location>
</feature>
<evidence type="ECO:0000256" key="4">
    <source>
        <dbReference type="ARBA" id="ARBA00022679"/>
    </source>
</evidence>
<keyword evidence="6" id="KW-0418">Kinase</keyword>
<dbReference type="Gene3D" id="1.10.10.60">
    <property type="entry name" value="Homeodomain-like"/>
    <property type="match status" value="1"/>
</dbReference>
<dbReference type="Gene3D" id="2.60.40.10">
    <property type="entry name" value="Immunoglobulins"/>
    <property type="match status" value="1"/>
</dbReference>
<dbReference type="PANTHER" id="PTHR43547:SF2">
    <property type="entry name" value="HYBRID SIGNAL TRANSDUCTION HISTIDINE KINASE C"/>
    <property type="match status" value="1"/>
</dbReference>
<dbReference type="InterPro" id="IPR004358">
    <property type="entry name" value="Sig_transdc_His_kin-like_C"/>
</dbReference>
<keyword evidence="19" id="KW-1185">Reference proteome</keyword>
<dbReference type="InterPro" id="IPR005467">
    <property type="entry name" value="His_kinase_dom"/>
</dbReference>
<dbReference type="EC" id="2.7.13.3" evidence="2"/>
<dbReference type="Pfam" id="PF00512">
    <property type="entry name" value="HisKA"/>
    <property type="match status" value="1"/>
</dbReference>
<dbReference type="FunFam" id="1.10.287.130:FF:000045">
    <property type="entry name" value="Two-component system sensor histidine kinase/response regulator"/>
    <property type="match status" value="1"/>
</dbReference>
<dbReference type="InterPro" id="IPR003594">
    <property type="entry name" value="HATPase_dom"/>
</dbReference>
<dbReference type="Pfam" id="PF02518">
    <property type="entry name" value="HATPase_c"/>
    <property type="match status" value="1"/>
</dbReference>
<dbReference type="SUPFAM" id="SSF55874">
    <property type="entry name" value="ATPase domain of HSP90 chaperone/DNA topoisomerase II/histidine kinase"/>
    <property type="match status" value="1"/>
</dbReference>
<dbReference type="SMART" id="SM00448">
    <property type="entry name" value="REC"/>
    <property type="match status" value="1"/>
</dbReference>
<gene>
    <name evidence="18" type="ORF">KDU71_21290</name>
</gene>
<dbReference type="InterPro" id="IPR003661">
    <property type="entry name" value="HisK_dim/P_dom"/>
</dbReference>
<dbReference type="PRINTS" id="PR00344">
    <property type="entry name" value="BCTRLSENSOR"/>
</dbReference>
<evidence type="ECO:0000256" key="2">
    <source>
        <dbReference type="ARBA" id="ARBA00012438"/>
    </source>
</evidence>
<keyword evidence="11" id="KW-0804">Transcription</keyword>
<evidence type="ECO:0000256" key="11">
    <source>
        <dbReference type="ARBA" id="ARBA00023163"/>
    </source>
</evidence>
<protein>
    <recommendedName>
        <fullName evidence="2">histidine kinase</fullName>
        <ecNumber evidence="2">2.7.13.3</ecNumber>
    </recommendedName>
</protein>
<keyword evidence="8" id="KW-0902">Two-component regulatory system</keyword>
<dbReference type="InterPro" id="IPR001789">
    <property type="entry name" value="Sig_transdc_resp-reg_receiver"/>
</dbReference>
<dbReference type="SUPFAM" id="SSF46689">
    <property type="entry name" value="Homeodomain-like"/>
    <property type="match status" value="1"/>
</dbReference>
<dbReference type="CDD" id="cd17574">
    <property type="entry name" value="REC_OmpR"/>
    <property type="match status" value="1"/>
</dbReference>
<evidence type="ECO:0000256" key="12">
    <source>
        <dbReference type="PROSITE-ProRule" id="PRU00169"/>
    </source>
</evidence>
<dbReference type="SUPFAM" id="SSF47384">
    <property type="entry name" value="Homodimeric domain of signal transducing histidine kinase"/>
    <property type="match status" value="1"/>
</dbReference>
<evidence type="ECO:0000256" key="6">
    <source>
        <dbReference type="ARBA" id="ARBA00022777"/>
    </source>
</evidence>
<accession>A0A941F7Y6</accession>
<dbReference type="InterPro" id="IPR011110">
    <property type="entry name" value="Reg_prop"/>
</dbReference>
<dbReference type="InterPro" id="IPR036890">
    <property type="entry name" value="HATPase_C_sf"/>
</dbReference>
<dbReference type="SMART" id="SM00388">
    <property type="entry name" value="HisKA"/>
    <property type="match status" value="1"/>
</dbReference>
<feature type="domain" description="Histidine kinase" evidence="16">
    <location>
        <begin position="842"/>
        <end position="1060"/>
    </location>
</feature>
<dbReference type="GO" id="GO:0043565">
    <property type="term" value="F:sequence-specific DNA binding"/>
    <property type="evidence" value="ECO:0007669"/>
    <property type="project" value="InterPro"/>
</dbReference>
<feature type="transmembrane region" description="Helical" evidence="13">
    <location>
        <begin position="788"/>
        <end position="808"/>
    </location>
</feature>
<feature type="domain" description="Response regulatory" evidence="17">
    <location>
        <begin position="1101"/>
        <end position="1216"/>
    </location>
</feature>
<keyword evidence="4" id="KW-0808">Transferase</keyword>
<evidence type="ECO:0000256" key="9">
    <source>
        <dbReference type="ARBA" id="ARBA00023015"/>
    </source>
</evidence>
<dbReference type="PROSITE" id="PS50109">
    <property type="entry name" value="HIS_KIN"/>
    <property type="match status" value="1"/>
</dbReference>
<feature type="signal peptide" evidence="14">
    <location>
        <begin position="1"/>
        <end position="21"/>
    </location>
</feature>
<dbReference type="GO" id="GO:0003700">
    <property type="term" value="F:DNA-binding transcription factor activity"/>
    <property type="evidence" value="ECO:0007669"/>
    <property type="project" value="InterPro"/>
</dbReference>
<evidence type="ECO:0000256" key="5">
    <source>
        <dbReference type="ARBA" id="ARBA00022741"/>
    </source>
</evidence>
<dbReference type="InterPro" id="IPR009057">
    <property type="entry name" value="Homeodomain-like_sf"/>
</dbReference>
<evidence type="ECO:0000259" key="17">
    <source>
        <dbReference type="PROSITE" id="PS50110"/>
    </source>
</evidence>
<organism evidence="18 19">
    <name type="scientific">Carboxylicivirga sediminis</name>
    <dbReference type="NCBI Taxonomy" id="2006564"/>
    <lineage>
        <taxon>Bacteria</taxon>
        <taxon>Pseudomonadati</taxon>
        <taxon>Bacteroidota</taxon>
        <taxon>Bacteroidia</taxon>
        <taxon>Marinilabiliales</taxon>
        <taxon>Marinilabiliaceae</taxon>
        <taxon>Carboxylicivirga</taxon>
    </lineage>
</organism>
<dbReference type="Gene3D" id="2.130.10.10">
    <property type="entry name" value="YVTN repeat-like/Quinoprotein amine dehydrogenase"/>
    <property type="match status" value="3"/>
</dbReference>
<keyword evidence="14" id="KW-0732">Signal</keyword>
<reference evidence="18" key="2">
    <citation type="submission" date="2021-04" db="EMBL/GenBank/DDBJ databases">
        <authorList>
            <person name="Zhang T."/>
            <person name="Zhang Y."/>
            <person name="Lu D."/>
            <person name="Zuo D."/>
            <person name="Du Z."/>
        </authorList>
    </citation>
    <scope>NUCLEOTIDE SEQUENCE</scope>
    <source>
        <strain evidence="18">JR1</strain>
    </source>
</reference>
<evidence type="ECO:0000256" key="1">
    <source>
        <dbReference type="ARBA" id="ARBA00000085"/>
    </source>
</evidence>
<evidence type="ECO:0000256" key="8">
    <source>
        <dbReference type="ARBA" id="ARBA00023012"/>
    </source>
</evidence>
<dbReference type="Pfam" id="PF00072">
    <property type="entry name" value="Response_reg"/>
    <property type="match status" value="1"/>
</dbReference>
<sequence>MKAYFIFLFITVRLCLPSVNASEQYSIQYIDTNNGLSQNEVTSILQDQHGFMWFGTRGGLNRYDGYNFKHYKPDGNKHNSLVNPSVERLYADEKGNIWIGTKSGGFCCYDISQEAFYTPKINEQTPNRIVTFLSEASSLWIGGWTGGLWEYVHPEDSIRHLLGNARVNTLAQTPDGTIWCGTNDGLRYGKTGQEFQTHRINLGYQEITELLIDSNDEPYLWIVGWDMHLIRFNYKELTYEQYKLPWEKDNLSPKAYSLLQDKNGDIWVGTWGDGLYKFNTKDCTFNQIDIKPKNVVGTSIDYDVILDIFEDREGDIWIGTDGGGIVRLSEQTRFKTIGSQIARYDYEHHVNAVMVDKQQRTWIGTKGSGVYLLDKGNRVRKLDFLPADQLYQKQGLVAKRIYQDHNETIWISFNEGLYVVNESANGDLVLVNSALVFKSPQLRQIKKAHDILLKGNDLWVATQQNGLYYYRNVAGTYQLVRQFMASAEAGQLPVNRITSLLMDNNSRLWVGTYKGLFQYQSADSTFTPVQQLITNDRNPLCDIILTAYIDNNNLWFGTPCSLNKLAIREDEQYELTDYTSANGLTDDYINGVLVDENEHVWVSTNAGISMLDTKAQMFRNYDVSDGIGGSNFSESACFRADDGTLYFGGFSDLTFFHPDDIQENTTTPPVVVTAFKILNQEVPVKEDGLLSTSINETKKLVLTHRESEFSFEIASLDFKAPQRNQYGYWLEGSGEKRVNIGTRRHISFSNLKPGDYTLHLMGTNSNGVWSQNVRTLDIEVLPAPWRSWYAVIIYVAIVLLVVAFITMITRKQERLVNAAEMEKVLREQEHQMNEYKLRFFTNISHEIRTPLTLILAPVNELLRKDMSALSPAFIARKMQVVHQHTSRLYSLVNQLLEFRKMEAGKVKLQASEQDVVRFISEICKGFDELAATKKISFKKKLQAKSKLIFFDNERLGVVISNLLSNAFKFVGEPGWVTVELNDASDNILIKITNNGKGIPADELDLLFERFYQASGKHSLGSSGIGLALVKSYVELHHGTISVESQPGESTTFTISLPTGQKHLSADEIRQVESGIGSVIATVEPESLPRTKSINKGAKGAKVLLVEDNEEVRNYMADLLSDDFEVLEASDGIDGYDMLIEHQPQIVISDVMMPRMDGFELCQKIKSNDLVAHIPVVLLTAKGTPQDQLFGTRKGADAYLTKPFDPELLIEKVKQLIASRKLLSDKYAQKVRLEPTDAEIKSEEGKLLEQAIKVIEKHMGDTSFDPEKLASELAMSTSTFYRKIKKLTQQPPGEFIKSIRLKRAAQLLKETELTVSEIIEHVGYQDIKNFRKNFKQVYDLTPSDYRKQHGDL</sequence>
<dbReference type="CDD" id="cd00146">
    <property type="entry name" value="PKD"/>
    <property type="match status" value="1"/>
</dbReference>
<dbReference type="InterPro" id="IPR013783">
    <property type="entry name" value="Ig-like_fold"/>
</dbReference>
<name>A0A941F7Y6_9BACT</name>
<keyword evidence="3 12" id="KW-0597">Phosphoprotein</keyword>
<dbReference type="Gene3D" id="1.10.287.130">
    <property type="match status" value="1"/>
</dbReference>
<dbReference type="PROSITE" id="PS50110">
    <property type="entry name" value="RESPONSE_REGULATORY"/>
    <property type="match status" value="1"/>
</dbReference>
<evidence type="ECO:0000256" key="10">
    <source>
        <dbReference type="ARBA" id="ARBA00023125"/>
    </source>
</evidence>
<dbReference type="Proteomes" id="UP000679220">
    <property type="component" value="Unassembled WGS sequence"/>
</dbReference>
<reference evidence="18" key="1">
    <citation type="journal article" date="2018" name="Int. J. Syst. Evol. Microbiol.">
        <title>Carboxylicivirga sediminis sp. nov., isolated from coastal sediment.</title>
        <authorList>
            <person name="Wang F.Q."/>
            <person name="Ren L.H."/>
            <person name="Zou R.J."/>
            <person name="Sun Y.Z."/>
            <person name="Liu X.J."/>
            <person name="Jiang F."/>
            <person name="Liu L.J."/>
        </authorList>
    </citation>
    <scope>NUCLEOTIDE SEQUENCE</scope>
    <source>
        <strain evidence="18">JR1</strain>
    </source>
</reference>